<accession>A0A0K2XDA1</accession>
<dbReference type="EMBL" id="CDML01000018">
    <property type="protein sequence ID" value="CRF40839.1"/>
    <property type="molecule type" value="Genomic_DNA"/>
</dbReference>
<dbReference type="InterPro" id="IPR017871">
    <property type="entry name" value="ABC_transporter-like_CS"/>
</dbReference>
<evidence type="ECO:0000256" key="6">
    <source>
        <dbReference type="ARBA" id="ARBA00071748"/>
    </source>
</evidence>
<dbReference type="PIRSF" id="PIRSF039085">
    <property type="entry name" value="ABC_ATPase_HisP"/>
    <property type="match status" value="1"/>
</dbReference>
<dbReference type="EMBL" id="CDMN01000025">
    <property type="protein sequence ID" value="CRF44056.1"/>
    <property type="molecule type" value="Genomic_DNA"/>
</dbReference>
<reference evidence="13 14" key="2">
    <citation type="submission" date="2014-12" db="EMBL/GenBank/DDBJ databases">
        <authorList>
            <person name="Jaenicke S."/>
        </authorList>
    </citation>
    <scope>NUCLEOTIDE SEQUENCE [LARGE SCALE GENOMIC DNA]</scope>
</reference>
<feature type="domain" description="ABC transporter" evidence="7">
    <location>
        <begin position="4"/>
        <end position="237"/>
    </location>
</feature>
<dbReference type="CDD" id="cd03262">
    <property type="entry name" value="ABC_HisP_GlnQ"/>
    <property type="match status" value="1"/>
</dbReference>
<evidence type="ECO:0000313" key="10">
    <source>
        <dbReference type="EMBL" id="CRF44056.1"/>
    </source>
</evidence>
<evidence type="ECO:0000313" key="14">
    <source>
        <dbReference type="Proteomes" id="UP000043437"/>
    </source>
</evidence>
<dbReference type="SUPFAM" id="SSF52540">
    <property type="entry name" value="P-loop containing nucleoside triphosphate hydrolases"/>
    <property type="match status" value="1"/>
</dbReference>
<dbReference type="RefSeq" id="WP_053941484.1">
    <property type="nucleotide sequence ID" value="NZ_BSCV01000001.1"/>
</dbReference>
<dbReference type="GO" id="GO:0005524">
    <property type="term" value="F:ATP binding"/>
    <property type="evidence" value="ECO:0007669"/>
    <property type="project" value="UniProtKB-KW"/>
</dbReference>
<reference evidence="12" key="3">
    <citation type="submission" date="2014-12" db="EMBL/GenBank/DDBJ databases">
        <authorList>
            <person name="Smet A."/>
        </authorList>
    </citation>
    <scope>NUCLEOTIDE SEQUENCE [LARGE SCALE GENOMIC DNA]</scope>
</reference>
<organism evidence="10 13">
    <name type="scientific">Helicobacter ailurogastricus</name>
    <dbReference type="NCBI Taxonomy" id="1578720"/>
    <lineage>
        <taxon>Bacteria</taxon>
        <taxon>Pseudomonadati</taxon>
        <taxon>Campylobacterota</taxon>
        <taxon>Epsilonproteobacteria</taxon>
        <taxon>Campylobacterales</taxon>
        <taxon>Helicobacteraceae</taxon>
        <taxon>Helicobacter</taxon>
    </lineage>
</organism>
<keyword evidence="12" id="KW-1185">Reference proteome</keyword>
<dbReference type="InterPro" id="IPR003593">
    <property type="entry name" value="AAA+_ATPase"/>
</dbReference>
<evidence type="ECO:0000313" key="12">
    <source>
        <dbReference type="Proteomes" id="UP000038622"/>
    </source>
</evidence>
<evidence type="ECO:0000256" key="2">
    <source>
        <dbReference type="ARBA" id="ARBA00022448"/>
    </source>
</evidence>
<dbReference type="FunFam" id="3.40.50.300:FF:000020">
    <property type="entry name" value="Amino acid ABC transporter ATP-binding component"/>
    <property type="match status" value="1"/>
</dbReference>
<dbReference type="EMBL" id="CDMG01000004">
    <property type="protein sequence ID" value="CRI32163.1"/>
    <property type="molecule type" value="Genomic_DNA"/>
</dbReference>
<keyword evidence="3" id="KW-0547">Nucleotide-binding</keyword>
<dbReference type="GO" id="GO:0015424">
    <property type="term" value="F:ABC-type amino acid transporter activity"/>
    <property type="evidence" value="ECO:0007669"/>
    <property type="project" value="InterPro"/>
</dbReference>
<dbReference type="PROSITE" id="PS00211">
    <property type="entry name" value="ABC_TRANSPORTER_1"/>
    <property type="match status" value="1"/>
</dbReference>
<keyword evidence="2" id="KW-0813">Transport</keyword>
<dbReference type="PANTHER" id="PTHR43166:SF4">
    <property type="entry name" value="PHOSPHONATES IMPORT ATP-BINDING PROTEIN PHNC"/>
    <property type="match status" value="1"/>
</dbReference>
<dbReference type="Proteomes" id="UP000045175">
    <property type="component" value="Unassembled WGS sequence"/>
</dbReference>
<evidence type="ECO:0000256" key="4">
    <source>
        <dbReference type="ARBA" id="ARBA00022840"/>
    </source>
</evidence>
<dbReference type="EMBL" id="CDMH01000048">
    <property type="protein sequence ID" value="CRF42878.1"/>
    <property type="molecule type" value="Genomic_DNA"/>
</dbReference>
<keyword evidence="4 10" id="KW-0067">ATP-binding</keyword>
<dbReference type="GO" id="GO:0016887">
    <property type="term" value="F:ATP hydrolysis activity"/>
    <property type="evidence" value="ECO:0007669"/>
    <property type="project" value="InterPro"/>
</dbReference>
<sequence length="246" mass="27932">MAILQTMNLQKRYGDHMVLKGIDFSLEKGEAVVILGASGCGKSTFLRCLNGLEEIQEGQILFNGEQIEHSKDWTQVRQKIGMVFQNYELFPHLSVLQNILLAPMKVQKRAKSEVTEQAHTLLKRVGLAHKMQAYPRELSGGQKQRVAIVRALCMQPEVMLFDEVTASLDPEMVKEVLEVILELADEGMSMVVVTHEMKFARKVAHRVVFFDEGLLVEQANPQEFFENPQSQRARKFLDVFHFLGGC</sequence>
<evidence type="ECO:0000259" key="7">
    <source>
        <dbReference type="PROSITE" id="PS50893"/>
    </source>
</evidence>
<dbReference type="InterPro" id="IPR050086">
    <property type="entry name" value="MetN_ABC_transporter-like"/>
</dbReference>
<dbReference type="InterPro" id="IPR027417">
    <property type="entry name" value="P-loop_NTPase"/>
</dbReference>
<evidence type="ECO:0000256" key="1">
    <source>
        <dbReference type="ARBA" id="ARBA00005417"/>
    </source>
</evidence>
<dbReference type="GeneID" id="82131625"/>
<gene>
    <name evidence="8" type="ORF">HAL011_06080</name>
    <name evidence="9" type="ORF">HAL013_10890</name>
    <name evidence="11" type="ORF">HAL07_06380</name>
    <name evidence="10" type="ORF">HAL09_06250</name>
</gene>
<dbReference type="InterPro" id="IPR030679">
    <property type="entry name" value="ABC_ATPase_HisP-typ"/>
</dbReference>
<dbReference type="STRING" id="1578720.HAL011_06080"/>
<evidence type="ECO:0000256" key="3">
    <source>
        <dbReference type="ARBA" id="ARBA00022741"/>
    </source>
</evidence>
<dbReference type="AlphaFoldDB" id="A0A0K2XDA1"/>
<protein>
    <recommendedName>
        <fullName evidence="6">Probable ABC transporter ATP-binding protein PEB1C</fullName>
    </recommendedName>
</protein>
<evidence type="ECO:0000313" key="11">
    <source>
        <dbReference type="EMBL" id="CRI32163.1"/>
    </source>
</evidence>
<dbReference type="PANTHER" id="PTHR43166">
    <property type="entry name" value="AMINO ACID IMPORT ATP-BINDING PROTEIN"/>
    <property type="match status" value="1"/>
</dbReference>
<dbReference type="Proteomes" id="UP000043437">
    <property type="component" value="Unassembled WGS sequence"/>
</dbReference>
<dbReference type="Pfam" id="PF00005">
    <property type="entry name" value="ABC_tran"/>
    <property type="match status" value="1"/>
</dbReference>
<dbReference type="PROSITE" id="PS50893">
    <property type="entry name" value="ABC_TRANSPORTER_2"/>
    <property type="match status" value="1"/>
</dbReference>
<dbReference type="Proteomes" id="UP000038622">
    <property type="component" value="Unassembled WGS sequence"/>
</dbReference>
<comment type="similarity">
    <text evidence="1">Belongs to the ABC transporter superfamily.</text>
</comment>
<evidence type="ECO:0000313" key="9">
    <source>
        <dbReference type="EMBL" id="CRF42878.1"/>
    </source>
</evidence>
<dbReference type="OrthoDB" id="9814623at2"/>
<proteinExistence type="inferred from homology"/>
<dbReference type="Gene3D" id="3.40.50.300">
    <property type="entry name" value="P-loop containing nucleotide triphosphate hydrolases"/>
    <property type="match status" value="1"/>
</dbReference>
<comment type="function">
    <text evidence="5">Most probably involved, with PEB1, in a binding-protein-dependent transport system for an amino acid. Probably responsible for energy coupling to the transport system.</text>
</comment>
<evidence type="ECO:0000313" key="8">
    <source>
        <dbReference type="EMBL" id="CRF40839.1"/>
    </source>
</evidence>
<dbReference type="SMART" id="SM00382">
    <property type="entry name" value="AAA"/>
    <property type="match status" value="1"/>
</dbReference>
<name>A0A0K2XDA1_9HELI</name>
<dbReference type="Proteomes" id="UP000041394">
    <property type="component" value="Unassembled WGS sequence"/>
</dbReference>
<evidence type="ECO:0000256" key="5">
    <source>
        <dbReference type="ARBA" id="ARBA00053419"/>
    </source>
</evidence>
<dbReference type="InterPro" id="IPR003439">
    <property type="entry name" value="ABC_transporter-like_ATP-bd"/>
</dbReference>
<reference evidence="10" key="1">
    <citation type="submission" date="2014-12" db="EMBL/GenBank/DDBJ databases">
        <title>Whole genome sequences of four Staphylococcus schleiferi canine isolates.</title>
        <authorList>
            <person name="Misic A.M."/>
            <person name="Cain C."/>
            <person name="Morris D.O."/>
            <person name="Rankin S."/>
            <person name="Beiting D."/>
        </authorList>
    </citation>
    <scope>NUCLEOTIDE SEQUENCE</scope>
    <source>
        <strain evidence="8">ASB11</strain>
        <strain evidence="9">ASB13</strain>
        <strain evidence="11">ASB7</strain>
        <strain evidence="10">ASB9</strain>
    </source>
</reference>
<evidence type="ECO:0000313" key="13">
    <source>
        <dbReference type="Proteomes" id="UP000041394"/>
    </source>
</evidence>